<feature type="transmembrane region" description="Helical" evidence="1">
    <location>
        <begin position="101"/>
        <end position="120"/>
    </location>
</feature>
<dbReference type="RefSeq" id="WP_158157327.1">
    <property type="nucleotide sequence ID" value="NZ_CP056030.1"/>
</dbReference>
<accession>A0A7D5H1K6</accession>
<gene>
    <name evidence="2" type="ORF">HWQ56_17685</name>
</gene>
<keyword evidence="3" id="KW-1185">Reference proteome</keyword>
<evidence type="ECO:0008006" key="4">
    <source>
        <dbReference type="Google" id="ProtNLM"/>
    </source>
</evidence>
<proteinExistence type="predicted"/>
<dbReference type="KEGG" id="pez:HWQ56_17685"/>
<feature type="transmembrane region" description="Helical" evidence="1">
    <location>
        <begin position="42"/>
        <end position="63"/>
    </location>
</feature>
<evidence type="ECO:0000313" key="3">
    <source>
        <dbReference type="Proteomes" id="UP000509568"/>
    </source>
</evidence>
<organism evidence="2 3">
    <name type="scientific">Pseudomonas eucalypticola</name>
    <dbReference type="NCBI Taxonomy" id="2599595"/>
    <lineage>
        <taxon>Bacteria</taxon>
        <taxon>Pseudomonadati</taxon>
        <taxon>Pseudomonadota</taxon>
        <taxon>Gammaproteobacteria</taxon>
        <taxon>Pseudomonadales</taxon>
        <taxon>Pseudomonadaceae</taxon>
        <taxon>Pseudomonas</taxon>
    </lineage>
</organism>
<reference evidence="2 3" key="1">
    <citation type="submission" date="2020-06" db="EMBL/GenBank/DDBJ databases">
        <title>Pseudomonas eucalypticola sp. nov., an endophyte of Eucalyptus dunnii leaves with biocontrol ability of eucalyptus leaf blight.</title>
        <authorList>
            <person name="Liu Y."/>
            <person name="Song Z."/>
            <person name="Zeng H."/>
            <person name="Lu M."/>
            <person name="Wang X."/>
            <person name="Lian X."/>
            <person name="Zhang Q."/>
        </authorList>
    </citation>
    <scope>NUCLEOTIDE SEQUENCE [LARGE SCALE GENOMIC DNA]</scope>
    <source>
        <strain evidence="2 3">NP-1</strain>
    </source>
</reference>
<sequence>MPLTFRRLAFFCAFLCFALALIWGMGADRLLAFWDIPHSEVSALMGRRLAALLLGVGVMFFSVRNCPPSPARAALVRGFMVGCLALALLGMYDWLSGHAGPGILVSVFAELALGLGFISVGNGERASLRQVQASR</sequence>
<feature type="transmembrane region" description="Helical" evidence="1">
    <location>
        <begin position="75"/>
        <end position="95"/>
    </location>
</feature>
<dbReference type="AlphaFoldDB" id="A0A7D5H1K6"/>
<protein>
    <recommendedName>
        <fullName evidence="4">DUF4345 domain-containing protein</fullName>
    </recommendedName>
</protein>
<keyword evidence="1" id="KW-0812">Transmembrane</keyword>
<keyword evidence="1" id="KW-1133">Transmembrane helix</keyword>
<evidence type="ECO:0000313" key="2">
    <source>
        <dbReference type="EMBL" id="QKZ05525.1"/>
    </source>
</evidence>
<dbReference type="Proteomes" id="UP000509568">
    <property type="component" value="Chromosome"/>
</dbReference>
<keyword evidence="1" id="KW-0472">Membrane</keyword>
<dbReference type="EMBL" id="CP056030">
    <property type="protein sequence ID" value="QKZ05525.1"/>
    <property type="molecule type" value="Genomic_DNA"/>
</dbReference>
<name>A0A7D5H1K6_9PSED</name>
<evidence type="ECO:0000256" key="1">
    <source>
        <dbReference type="SAM" id="Phobius"/>
    </source>
</evidence>